<sequence length="91" mass="10158">MARHSRRCEQNIQVRRSNRRLGAKSGSGAMWAIWKSRNGLVFKDKVLASPTVIIHKTPAFLAHWKKLLGEKKQMQVETVLAEIDGGCASAT</sequence>
<gene>
    <name evidence="2" type="ORF">PVAP13_3KG499202</name>
</gene>
<organism evidence="2 3">
    <name type="scientific">Panicum virgatum</name>
    <name type="common">Blackwell switchgrass</name>
    <dbReference type="NCBI Taxonomy" id="38727"/>
    <lineage>
        <taxon>Eukaryota</taxon>
        <taxon>Viridiplantae</taxon>
        <taxon>Streptophyta</taxon>
        <taxon>Embryophyta</taxon>
        <taxon>Tracheophyta</taxon>
        <taxon>Spermatophyta</taxon>
        <taxon>Magnoliopsida</taxon>
        <taxon>Liliopsida</taxon>
        <taxon>Poales</taxon>
        <taxon>Poaceae</taxon>
        <taxon>PACMAD clade</taxon>
        <taxon>Panicoideae</taxon>
        <taxon>Panicodae</taxon>
        <taxon>Paniceae</taxon>
        <taxon>Panicinae</taxon>
        <taxon>Panicum</taxon>
        <taxon>Panicum sect. Hiantes</taxon>
    </lineage>
</organism>
<dbReference type="Proteomes" id="UP000823388">
    <property type="component" value="Chromosome 3K"/>
</dbReference>
<reference evidence="2" key="1">
    <citation type="submission" date="2020-05" db="EMBL/GenBank/DDBJ databases">
        <title>WGS assembly of Panicum virgatum.</title>
        <authorList>
            <person name="Lovell J.T."/>
            <person name="Jenkins J."/>
            <person name="Shu S."/>
            <person name="Juenger T.E."/>
            <person name="Schmutz J."/>
        </authorList>
    </citation>
    <scope>NUCLEOTIDE SEQUENCE</scope>
    <source>
        <strain evidence="2">AP13</strain>
    </source>
</reference>
<dbReference type="AlphaFoldDB" id="A0A8T0V0K2"/>
<comment type="caution">
    <text evidence="2">The sequence shown here is derived from an EMBL/GenBank/DDBJ whole genome shotgun (WGS) entry which is preliminary data.</text>
</comment>
<protein>
    <submittedName>
        <fullName evidence="2">Uncharacterized protein</fullName>
    </submittedName>
</protein>
<evidence type="ECO:0000313" key="3">
    <source>
        <dbReference type="Proteomes" id="UP000823388"/>
    </source>
</evidence>
<proteinExistence type="predicted"/>
<feature type="region of interest" description="Disordered" evidence="1">
    <location>
        <begin position="1"/>
        <end position="24"/>
    </location>
</feature>
<evidence type="ECO:0000313" key="2">
    <source>
        <dbReference type="EMBL" id="KAG2630161.1"/>
    </source>
</evidence>
<name>A0A8T0V0K2_PANVG</name>
<keyword evidence="3" id="KW-1185">Reference proteome</keyword>
<evidence type="ECO:0000256" key="1">
    <source>
        <dbReference type="SAM" id="MobiDB-lite"/>
    </source>
</evidence>
<accession>A0A8T0V0K2</accession>
<dbReference type="EMBL" id="CM029041">
    <property type="protein sequence ID" value="KAG2630161.1"/>
    <property type="molecule type" value="Genomic_DNA"/>
</dbReference>